<accession>A0ABV4IEC6</accession>
<evidence type="ECO:0000256" key="3">
    <source>
        <dbReference type="ARBA" id="ARBA00023163"/>
    </source>
</evidence>
<dbReference type="SMART" id="SM00342">
    <property type="entry name" value="HTH_ARAC"/>
    <property type="match status" value="1"/>
</dbReference>
<dbReference type="RefSeq" id="WP_370890919.1">
    <property type="nucleotide sequence ID" value="NZ_JBGJLR010000003.1"/>
</dbReference>
<organism evidence="5 6">
    <name type="scientific">Comamonas jiangduensis</name>
    <dbReference type="NCBI Taxonomy" id="1194168"/>
    <lineage>
        <taxon>Bacteria</taxon>
        <taxon>Pseudomonadati</taxon>
        <taxon>Pseudomonadota</taxon>
        <taxon>Betaproteobacteria</taxon>
        <taxon>Burkholderiales</taxon>
        <taxon>Comamonadaceae</taxon>
        <taxon>Comamonas</taxon>
    </lineage>
</organism>
<dbReference type="Proteomes" id="UP001567350">
    <property type="component" value="Unassembled WGS sequence"/>
</dbReference>
<dbReference type="Pfam" id="PF12833">
    <property type="entry name" value="HTH_18"/>
    <property type="match status" value="1"/>
</dbReference>
<dbReference type="PROSITE" id="PS01124">
    <property type="entry name" value="HTH_ARAC_FAMILY_2"/>
    <property type="match status" value="1"/>
</dbReference>
<gene>
    <name evidence="5" type="ORF">ACBP88_04520</name>
</gene>
<keyword evidence="6" id="KW-1185">Reference proteome</keyword>
<dbReference type="EMBL" id="JBGJLR010000003">
    <property type="protein sequence ID" value="MEZ2738733.1"/>
    <property type="molecule type" value="Genomic_DNA"/>
</dbReference>
<evidence type="ECO:0000313" key="5">
    <source>
        <dbReference type="EMBL" id="MEZ2738733.1"/>
    </source>
</evidence>
<evidence type="ECO:0000313" key="6">
    <source>
        <dbReference type="Proteomes" id="UP001567350"/>
    </source>
</evidence>
<dbReference type="Gene3D" id="1.10.10.60">
    <property type="entry name" value="Homeodomain-like"/>
    <property type="match status" value="1"/>
</dbReference>
<keyword evidence="3" id="KW-0804">Transcription</keyword>
<keyword evidence="1" id="KW-0805">Transcription regulation</keyword>
<sequence length="241" mass="26315">MKAHMTCAIPPVTVDCSIRHYCGEHAAHVHDGHAQLLYALAGRMELEVDGRSSFVDTACGLLIPAGSRHGYLAPPGAQMLVLDVAGIAHTALDKVRRFQVPAAARCAPQLMPAAQRLQLLLQSPALLPRRAVDVTAIEAQVRARLHSDWPTARLAALAHLSPQRFHARWQELTGQTPQQWLRQIRLDEAERLLARGRSLEACARSCGYATASALAYALRRDRQTGARHVRSQVPGTTRTAG</sequence>
<name>A0ABV4IEC6_9BURK</name>
<dbReference type="InterPro" id="IPR018060">
    <property type="entry name" value="HTH_AraC"/>
</dbReference>
<dbReference type="PANTHER" id="PTHR46796">
    <property type="entry name" value="HTH-TYPE TRANSCRIPTIONAL ACTIVATOR RHAS-RELATED"/>
    <property type="match status" value="1"/>
</dbReference>
<dbReference type="Pfam" id="PF07883">
    <property type="entry name" value="Cupin_2"/>
    <property type="match status" value="1"/>
</dbReference>
<evidence type="ECO:0000259" key="4">
    <source>
        <dbReference type="PROSITE" id="PS01124"/>
    </source>
</evidence>
<comment type="caution">
    <text evidence="5">The sequence shown here is derived from an EMBL/GenBank/DDBJ whole genome shotgun (WGS) entry which is preliminary data.</text>
</comment>
<dbReference type="PANTHER" id="PTHR46796:SF10">
    <property type="entry name" value="TRANSCRIPTIONAL ACTIVATOR FEAR"/>
    <property type="match status" value="1"/>
</dbReference>
<proteinExistence type="predicted"/>
<dbReference type="InterPro" id="IPR013096">
    <property type="entry name" value="Cupin_2"/>
</dbReference>
<feature type="domain" description="HTH araC/xylS-type" evidence="4">
    <location>
        <begin position="135"/>
        <end position="232"/>
    </location>
</feature>
<keyword evidence="2" id="KW-0238">DNA-binding</keyword>
<dbReference type="InterPro" id="IPR011051">
    <property type="entry name" value="RmlC_Cupin_sf"/>
</dbReference>
<reference evidence="5 6" key="1">
    <citation type="submission" date="2024-08" db="EMBL/GenBank/DDBJ databases">
        <authorList>
            <person name="Feng Z."/>
            <person name="Ronholm J."/>
        </authorList>
    </citation>
    <scope>NUCLEOTIDE SEQUENCE [LARGE SCALE GENOMIC DNA]</scope>
    <source>
        <strain evidence="5 6">4-AB0-8</strain>
    </source>
</reference>
<evidence type="ECO:0000256" key="1">
    <source>
        <dbReference type="ARBA" id="ARBA00023015"/>
    </source>
</evidence>
<protein>
    <submittedName>
        <fullName evidence="5">Helix-turn-helix domain-containing protein</fullName>
    </submittedName>
</protein>
<dbReference type="SUPFAM" id="SSF51182">
    <property type="entry name" value="RmlC-like cupins"/>
    <property type="match status" value="1"/>
</dbReference>
<dbReference type="Gene3D" id="2.60.120.10">
    <property type="entry name" value="Jelly Rolls"/>
    <property type="match status" value="1"/>
</dbReference>
<dbReference type="InterPro" id="IPR014710">
    <property type="entry name" value="RmlC-like_jellyroll"/>
</dbReference>
<evidence type="ECO:0000256" key="2">
    <source>
        <dbReference type="ARBA" id="ARBA00023125"/>
    </source>
</evidence>
<dbReference type="InterPro" id="IPR050204">
    <property type="entry name" value="AraC_XylS_family_regulators"/>
</dbReference>